<dbReference type="Gene3D" id="3.40.50.300">
    <property type="entry name" value="P-loop containing nucleotide triphosphate hydrolases"/>
    <property type="match status" value="1"/>
</dbReference>
<dbReference type="PANTHER" id="PTHR12137">
    <property type="entry name" value="CARBOHYDRATE SULFOTRANSFERASE"/>
    <property type="match status" value="1"/>
</dbReference>
<dbReference type="GO" id="GO:0016051">
    <property type="term" value="P:carbohydrate biosynthetic process"/>
    <property type="evidence" value="ECO:0007669"/>
    <property type="project" value="InterPro"/>
</dbReference>
<dbReference type="Pfam" id="PF03567">
    <property type="entry name" value="Sulfotransfer_2"/>
    <property type="match status" value="1"/>
</dbReference>
<proteinExistence type="predicted"/>
<evidence type="ECO:0000256" key="2">
    <source>
        <dbReference type="ARBA" id="ARBA00022679"/>
    </source>
</evidence>
<comment type="subcellular location">
    <subcellularLocation>
        <location evidence="1">Golgi apparatus membrane</location>
        <topology evidence="1">Single-pass type II membrane protein</topology>
    </subcellularLocation>
</comment>
<gene>
    <name evidence="8" type="ORF">LCGC14_1802650</name>
</gene>
<evidence type="ECO:0000313" key="8">
    <source>
        <dbReference type="EMBL" id="KKM00614.1"/>
    </source>
</evidence>
<comment type="caution">
    <text evidence="8">The sequence shown here is derived from an EMBL/GenBank/DDBJ whole genome shotgun (WGS) entry which is preliminary data.</text>
</comment>
<dbReference type="GO" id="GO:0008146">
    <property type="term" value="F:sulfotransferase activity"/>
    <property type="evidence" value="ECO:0007669"/>
    <property type="project" value="InterPro"/>
</dbReference>
<evidence type="ECO:0000256" key="4">
    <source>
        <dbReference type="ARBA" id="ARBA00022989"/>
    </source>
</evidence>
<protein>
    <recommendedName>
        <fullName evidence="9">Sulfotransferase domain-containing protein</fullName>
    </recommendedName>
</protein>
<evidence type="ECO:0000256" key="5">
    <source>
        <dbReference type="ARBA" id="ARBA00023034"/>
    </source>
</evidence>
<dbReference type="InterPro" id="IPR027417">
    <property type="entry name" value="P-loop_NTPase"/>
</dbReference>
<dbReference type="SUPFAM" id="SSF52540">
    <property type="entry name" value="P-loop containing nucleoside triphosphate hydrolases"/>
    <property type="match status" value="1"/>
</dbReference>
<evidence type="ECO:0000256" key="7">
    <source>
        <dbReference type="ARBA" id="ARBA00023180"/>
    </source>
</evidence>
<sequence>MEFPHENIKTLIYSFEKFKAVYFRVPKAASTSLLISFRKFDNVEKCEEYDESHFKFAFVRNPFDRLASCFRHVIQKGAMQNIQNHPDLHRNMSFSEFVDVIVDIDVDKMDIHFRPQYTFIPEKPDFLGKFENLNEDYKKVCEKIGIKDKENLLHKNKTDKTIFKDYYTKESIEKVFKIYKKDFKLFGYERTINL</sequence>
<dbReference type="AlphaFoldDB" id="A0A0F9GP81"/>
<evidence type="ECO:0008006" key="9">
    <source>
        <dbReference type="Google" id="ProtNLM"/>
    </source>
</evidence>
<keyword evidence="6" id="KW-0472">Membrane</keyword>
<keyword evidence="7" id="KW-0325">Glycoprotein</keyword>
<dbReference type="GO" id="GO:0000139">
    <property type="term" value="C:Golgi membrane"/>
    <property type="evidence" value="ECO:0007669"/>
    <property type="project" value="UniProtKB-SubCell"/>
</dbReference>
<keyword evidence="2" id="KW-0808">Transferase</keyword>
<reference evidence="8" key="1">
    <citation type="journal article" date="2015" name="Nature">
        <title>Complex archaea that bridge the gap between prokaryotes and eukaryotes.</title>
        <authorList>
            <person name="Spang A."/>
            <person name="Saw J.H."/>
            <person name="Jorgensen S.L."/>
            <person name="Zaremba-Niedzwiedzka K."/>
            <person name="Martijn J."/>
            <person name="Lind A.E."/>
            <person name="van Eijk R."/>
            <person name="Schleper C."/>
            <person name="Guy L."/>
            <person name="Ettema T.J."/>
        </authorList>
    </citation>
    <scope>NUCLEOTIDE SEQUENCE</scope>
</reference>
<dbReference type="InterPro" id="IPR005331">
    <property type="entry name" value="Sulfotransferase"/>
</dbReference>
<evidence type="ECO:0000256" key="3">
    <source>
        <dbReference type="ARBA" id="ARBA00022692"/>
    </source>
</evidence>
<accession>A0A0F9GP81</accession>
<evidence type="ECO:0000256" key="1">
    <source>
        <dbReference type="ARBA" id="ARBA00004323"/>
    </source>
</evidence>
<dbReference type="PANTHER" id="PTHR12137:SF54">
    <property type="entry name" value="CARBOHYDRATE SULFOTRANSFERASE"/>
    <property type="match status" value="1"/>
</dbReference>
<name>A0A0F9GP81_9ZZZZ</name>
<dbReference type="InterPro" id="IPR018011">
    <property type="entry name" value="Carb_sulfotrans_8-10"/>
</dbReference>
<keyword evidence="4" id="KW-1133">Transmembrane helix</keyword>
<keyword evidence="3" id="KW-0812">Transmembrane</keyword>
<keyword evidence="5" id="KW-0333">Golgi apparatus</keyword>
<organism evidence="8">
    <name type="scientific">marine sediment metagenome</name>
    <dbReference type="NCBI Taxonomy" id="412755"/>
    <lineage>
        <taxon>unclassified sequences</taxon>
        <taxon>metagenomes</taxon>
        <taxon>ecological metagenomes</taxon>
    </lineage>
</organism>
<dbReference type="EMBL" id="LAZR01017394">
    <property type="protein sequence ID" value="KKM00614.1"/>
    <property type="molecule type" value="Genomic_DNA"/>
</dbReference>
<evidence type="ECO:0000256" key="6">
    <source>
        <dbReference type="ARBA" id="ARBA00023136"/>
    </source>
</evidence>